<dbReference type="InterPro" id="IPR016162">
    <property type="entry name" value="Ald_DH_N"/>
</dbReference>
<dbReference type="InterPro" id="IPR016161">
    <property type="entry name" value="Ald_DH/histidinol_DH"/>
</dbReference>
<name>A0A5A7NAK8_9PROT</name>
<dbReference type="GO" id="GO:0004777">
    <property type="term" value="F:succinate-semialdehyde dehydrogenase (NAD+) activity"/>
    <property type="evidence" value="ECO:0007669"/>
    <property type="project" value="TreeGrafter"/>
</dbReference>
<organism evidence="4 5">
    <name type="scientific">Iodidimonas nitroreducens</name>
    <dbReference type="NCBI Taxonomy" id="1236968"/>
    <lineage>
        <taxon>Bacteria</taxon>
        <taxon>Pseudomonadati</taxon>
        <taxon>Pseudomonadota</taxon>
        <taxon>Alphaproteobacteria</taxon>
        <taxon>Iodidimonadales</taxon>
        <taxon>Iodidimonadaceae</taxon>
        <taxon>Iodidimonas</taxon>
    </lineage>
</organism>
<sequence>METGLYINGEWRPSLDGARIEVIDPATEEIITDVASASKEDALLAVEAAHAAQPLWAARPPRERAEILRRAFDL</sequence>
<comment type="caution">
    <text evidence="4">The sequence shown here is derived from an EMBL/GenBank/DDBJ whole genome shotgun (WGS) entry which is preliminary data.</text>
</comment>
<dbReference type="PANTHER" id="PTHR43353">
    <property type="entry name" value="SUCCINATE-SEMIALDEHYDE DEHYDROGENASE, MITOCHONDRIAL"/>
    <property type="match status" value="1"/>
</dbReference>
<dbReference type="InterPro" id="IPR015590">
    <property type="entry name" value="Aldehyde_DH_dom"/>
</dbReference>
<dbReference type="AlphaFoldDB" id="A0A5A7NAK8"/>
<accession>A0A5A7NAK8</accession>
<comment type="similarity">
    <text evidence="1">Belongs to the aldehyde dehydrogenase family.</text>
</comment>
<evidence type="ECO:0000256" key="1">
    <source>
        <dbReference type="ARBA" id="ARBA00009986"/>
    </source>
</evidence>
<dbReference type="PANTHER" id="PTHR43353:SF5">
    <property type="entry name" value="SUCCINATE-SEMIALDEHYDE DEHYDROGENASE, MITOCHONDRIAL"/>
    <property type="match status" value="1"/>
</dbReference>
<protein>
    <recommendedName>
        <fullName evidence="3">Aldehyde dehydrogenase domain-containing protein</fullName>
    </recommendedName>
</protein>
<dbReference type="Gene3D" id="3.40.605.10">
    <property type="entry name" value="Aldehyde Dehydrogenase, Chain A, domain 1"/>
    <property type="match status" value="1"/>
</dbReference>
<evidence type="ECO:0000313" key="4">
    <source>
        <dbReference type="EMBL" id="GER04069.1"/>
    </source>
</evidence>
<evidence type="ECO:0000259" key="3">
    <source>
        <dbReference type="Pfam" id="PF00171"/>
    </source>
</evidence>
<dbReference type="InterPro" id="IPR050740">
    <property type="entry name" value="Aldehyde_DH_Superfamily"/>
</dbReference>
<dbReference type="GO" id="GO:0009450">
    <property type="term" value="P:gamma-aminobutyric acid catabolic process"/>
    <property type="evidence" value="ECO:0007669"/>
    <property type="project" value="TreeGrafter"/>
</dbReference>
<dbReference type="Pfam" id="PF00171">
    <property type="entry name" value="Aldedh"/>
    <property type="match status" value="1"/>
</dbReference>
<dbReference type="SUPFAM" id="SSF53720">
    <property type="entry name" value="ALDH-like"/>
    <property type="match status" value="1"/>
</dbReference>
<dbReference type="Proteomes" id="UP000324996">
    <property type="component" value="Unassembled WGS sequence"/>
</dbReference>
<evidence type="ECO:0000256" key="2">
    <source>
        <dbReference type="ARBA" id="ARBA00023002"/>
    </source>
</evidence>
<gene>
    <name evidence="4" type="ORF">JCM17846_17510</name>
</gene>
<keyword evidence="2" id="KW-0560">Oxidoreductase</keyword>
<evidence type="ECO:0000313" key="5">
    <source>
        <dbReference type="Proteomes" id="UP000324996"/>
    </source>
</evidence>
<keyword evidence="5" id="KW-1185">Reference proteome</keyword>
<reference evidence="4 5" key="1">
    <citation type="submission" date="2019-09" db="EMBL/GenBank/DDBJ databases">
        <title>NBRP : Genome information of microbial organism related human and environment.</title>
        <authorList>
            <person name="Hattori M."/>
            <person name="Oshima K."/>
            <person name="Inaba H."/>
            <person name="Suda W."/>
            <person name="Sakamoto M."/>
            <person name="Iino T."/>
            <person name="Kitahara M."/>
            <person name="Oshida Y."/>
            <person name="Iida T."/>
            <person name="Kudo T."/>
            <person name="Itoh T."/>
            <person name="Ohkuma M."/>
        </authorList>
    </citation>
    <scope>NUCLEOTIDE SEQUENCE [LARGE SCALE GENOMIC DNA]</scope>
    <source>
        <strain evidence="4 5">Q-1</strain>
    </source>
</reference>
<dbReference type="EMBL" id="BKCN01000007">
    <property type="protein sequence ID" value="GER04069.1"/>
    <property type="molecule type" value="Genomic_DNA"/>
</dbReference>
<proteinExistence type="inferred from homology"/>
<feature type="domain" description="Aldehyde dehydrogenase" evidence="3">
    <location>
        <begin position="11"/>
        <end position="73"/>
    </location>
</feature>